<dbReference type="Proteomes" id="UP001225906">
    <property type="component" value="Unassembled WGS sequence"/>
</dbReference>
<dbReference type="EMBL" id="JAVCAP010000026">
    <property type="protein sequence ID" value="MDP8568512.1"/>
    <property type="molecule type" value="Genomic_DNA"/>
</dbReference>
<name>A0ABT9JVA0_9PROT</name>
<protein>
    <recommendedName>
        <fullName evidence="4">DUF4402 domain-containing protein</fullName>
    </recommendedName>
</protein>
<organism evidence="2 3">
    <name type="scientific">Methylophilus aquaticus</name>
    <dbReference type="NCBI Taxonomy" id="1971610"/>
    <lineage>
        <taxon>Bacteria</taxon>
        <taxon>Pseudomonadati</taxon>
        <taxon>Pseudomonadota</taxon>
        <taxon>Betaproteobacteria</taxon>
        <taxon>Nitrosomonadales</taxon>
        <taxon>Methylophilaceae</taxon>
        <taxon>Methylophilus</taxon>
    </lineage>
</organism>
<dbReference type="RefSeq" id="WP_306390238.1">
    <property type="nucleotide sequence ID" value="NZ_JAVCAP010000026.1"/>
</dbReference>
<evidence type="ECO:0000313" key="2">
    <source>
        <dbReference type="EMBL" id="MDP8568512.1"/>
    </source>
</evidence>
<evidence type="ECO:0000256" key="1">
    <source>
        <dbReference type="SAM" id="SignalP"/>
    </source>
</evidence>
<proteinExistence type="predicted"/>
<keyword evidence="1" id="KW-0732">Signal</keyword>
<keyword evidence="3" id="KW-1185">Reference proteome</keyword>
<comment type="caution">
    <text evidence="2">The sequence shown here is derived from an EMBL/GenBank/DDBJ whole genome shotgun (WGS) entry which is preliminary data.</text>
</comment>
<evidence type="ECO:0008006" key="4">
    <source>
        <dbReference type="Google" id="ProtNLM"/>
    </source>
</evidence>
<gene>
    <name evidence="2" type="ORF">Q9291_11695</name>
</gene>
<reference evidence="3" key="1">
    <citation type="journal article" date="2019" name="Int. J. Syst. Evol. Microbiol.">
        <title>The Global Catalogue of Microorganisms (GCM) 10K type strain sequencing project: providing services to taxonomists for standard genome sequencing and annotation.</title>
        <authorList>
            <consortium name="The Broad Institute Genomics Platform"/>
            <consortium name="The Broad Institute Genome Sequencing Center for Infectious Disease"/>
            <person name="Wu L."/>
            <person name="Ma J."/>
        </authorList>
    </citation>
    <scope>NUCLEOTIDE SEQUENCE [LARGE SCALE GENOMIC DNA]</scope>
    <source>
        <strain evidence="3">VKM B-3159</strain>
    </source>
</reference>
<evidence type="ECO:0000313" key="3">
    <source>
        <dbReference type="Proteomes" id="UP001225906"/>
    </source>
</evidence>
<sequence length="192" mass="20304">MNTSECFSPVMKAITLGLALLTSAQAGASEIATNMRLSFSEVADFSQGLDQLLSFDAATANFRLQNDRLGTFSSGSMTLTLNGQQLISINDPGVSVLPDAQRNLLRVEASATASGGLLNAPQTLDLSTTWFCTDTVLICNTNEVYSQVKSITPGMSTPASAAALLQPVRLQASASLTPLTEGVRYRLELQVP</sequence>
<feature type="signal peptide" evidence="1">
    <location>
        <begin position="1"/>
        <end position="28"/>
    </location>
</feature>
<accession>A0ABT9JVA0</accession>
<feature type="chain" id="PRO_5046824143" description="DUF4402 domain-containing protein" evidence="1">
    <location>
        <begin position="29"/>
        <end position="192"/>
    </location>
</feature>